<feature type="region of interest" description="Disordered" evidence="2">
    <location>
        <begin position="60"/>
        <end position="86"/>
    </location>
</feature>
<feature type="transmembrane region" description="Helical" evidence="3">
    <location>
        <begin position="635"/>
        <end position="655"/>
    </location>
</feature>
<organism evidence="4 5">
    <name type="scientific">Endocarpon pusillum</name>
    <dbReference type="NCBI Taxonomy" id="364733"/>
    <lineage>
        <taxon>Eukaryota</taxon>
        <taxon>Fungi</taxon>
        <taxon>Dikarya</taxon>
        <taxon>Ascomycota</taxon>
        <taxon>Pezizomycotina</taxon>
        <taxon>Eurotiomycetes</taxon>
        <taxon>Chaetothyriomycetidae</taxon>
        <taxon>Verrucariales</taxon>
        <taxon>Verrucariaceae</taxon>
        <taxon>Endocarpon</taxon>
    </lineage>
</organism>
<comment type="caution">
    <text evidence="4">The sequence shown here is derived from an EMBL/GenBank/DDBJ whole genome shotgun (WGS) entry which is preliminary data.</text>
</comment>
<proteinExistence type="predicted"/>
<accession>A0A8H7E4V7</accession>
<feature type="compositionally biased region" description="Basic and acidic residues" evidence="2">
    <location>
        <begin position="62"/>
        <end position="80"/>
    </location>
</feature>
<sequence>MCYQVIERYAVCRCLYYRHAIDPCQSYGQRHHHAHEKTVLTGYACPRHSTRRTYKAKSVIRTQDKAKPTVEDEKPDDRPGISKPIVEDEIPSRDEWAFTEIAYQPRSPSATNKAKTRNMRPSIETRSEALKRDTLTETESVTSSNTSRSLFDSQISQSSSLSAPVGRPGNFVDAAHELADVLYEDEVVGALLHLHFERGGPQFSGVLTRLLRQYSANLRKDALSQMEKAACQLVRFHAGLIVQTVQSRLGYPLQSLFDNRRKRLELLEDELAELRAVDSDSDEEIQQDCPTLSSIKEFLLEGRAFQKLRQNLQIWSPEIGEVDVGMNQFEGSSNNFDDVADGKVTGFMQTLMAVANFTAVTRVLNMLISPFRDSIPAPKQGRTRVRWQCSCGKAFYDDYKEEFPGAGKALDYHLNKKNNRSQQSRSQKSLVQSSSQLLSSLSASIKMMFGFSAKRNESLPLSTTAARGSTSITSAPPGRLLFLLTCLKLGTAPLLRQENVCEINSDRDFFHFLQSIRKNSRSRFYTLFAFSKVVQIRFVHFELFPNDLVNIISEDGPPADSGYMPVKESFATFPPIGSSILVHLYENPDHADLTKLLLGRIPKKLDSELQICQIKRLGIGWGLELVEGLDWGKTWFVGLVTLIVSYAFGILWSVLRHDVQGGWAVTACMMMFVPFLTGAIHSAYNRL</sequence>
<feature type="compositionally biased region" description="Low complexity" evidence="2">
    <location>
        <begin position="137"/>
        <end position="162"/>
    </location>
</feature>
<dbReference type="EMBL" id="JAACFV010000041">
    <property type="protein sequence ID" value="KAF7509457.1"/>
    <property type="molecule type" value="Genomic_DNA"/>
</dbReference>
<feature type="region of interest" description="Disordered" evidence="2">
    <location>
        <begin position="103"/>
        <end position="166"/>
    </location>
</feature>
<keyword evidence="3" id="KW-0472">Membrane</keyword>
<gene>
    <name evidence="4" type="ORF">GJ744_008020</name>
</gene>
<name>A0A8H7E4V7_9EURO</name>
<feature type="coiled-coil region" evidence="1">
    <location>
        <begin position="257"/>
        <end position="284"/>
    </location>
</feature>
<feature type="transmembrane region" description="Helical" evidence="3">
    <location>
        <begin position="662"/>
        <end position="684"/>
    </location>
</feature>
<evidence type="ECO:0000313" key="4">
    <source>
        <dbReference type="EMBL" id="KAF7509457.1"/>
    </source>
</evidence>
<keyword evidence="1" id="KW-0175">Coiled coil</keyword>
<dbReference type="Proteomes" id="UP000606974">
    <property type="component" value="Unassembled WGS sequence"/>
</dbReference>
<dbReference type="AlphaFoldDB" id="A0A8H7E4V7"/>
<evidence type="ECO:0000256" key="1">
    <source>
        <dbReference type="SAM" id="Coils"/>
    </source>
</evidence>
<reference evidence="4" key="1">
    <citation type="submission" date="2020-02" db="EMBL/GenBank/DDBJ databases">
        <authorList>
            <person name="Palmer J.M."/>
        </authorList>
    </citation>
    <scope>NUCLEOTIDE SEQUENCE</scope>
    <source>
        <strain evidence="4">EPUS1.4</strain>
        <tissue evidence="4">Thallus</tissue>
    </source>
</reference>
<protein>
    <submittedName>
        <fullName evidence="4">Uncharacterized protein</fullName>
    </submittedName>
</protein>
<evidence type="ECO:0000313" key="5">
    <source>
        <dbReference type="Proteomes" id="UP000606974"/>
    </source>
</evidence>
<keyword evidence="3" id="KW-1133">Transmembrane helix</keyword>
<dbReference type="OrthoDB" id="5355526at2759"/>
<feature type="compositionally biased region" description="Basic and acidic residues" evidence="2">
    <location>
        <begin position="123"/>
        <end position="135"/>
    </location>
</feature>
<keyword evidence="3" id="KW-0812">Transmembrane</keyword>
<keyword evidence="5" id="KW-1185">Reference proteome</keyword>
<evidence type="ECO:0000256" key="2">
    <source>
        <dbReference type="SAM" id="MobiDB-lite"/>
    </source>
</evidence>
<evidence type="ECO:0000256" key="3">
    <source>
        <dbReference type="SAM" id="Phobius"/>
    </source>
</evidence>